<evidence type="ECO:0000313" key="1">
    <source>
        <dbReference type="EMBL" id="KAI4298936.1"/>
    </source>
</evidence>
<dbReference type="Proteomes" id="UP000828941">
    <property type="component" value="Chromosome 13"/>
</dbReference>
<proteinExistence type="predicted"/>
<dbReference type="EMBL" id="CM039438">
    <property type="protein sequence ID" value="KAI4298936.1"/>
    <property type="molecule type" value="Genomic_DNA"/>
</dbReference>
<sequence length="99" mass="10799">MQIAILLSHPILCEIHSSVVFTFSFSDLSRERKYECNFTRQIAEFPLVLGFSDDKSGSESATKREAHPPVRSSTPSVIAIILIVLVVVGSLSFGLLSCG</sequence>
<keyword evidence="2" id="KW-1185">Reference proteome</keyword>
<accession>A0ACB9KNS6</accession>
<protein>
    <submittedName>
        <fullName evidence="1">Uncharacterized protein</fullName>
    </submittedName>
</protein>
<organism evidence="1 2">
    <name type="scientific">Bauhinia variegata</name>
    <name type="common">Purple orchid tree</name>
    <name type="synonym">Phanera variegata</name>
    <dbReference type="NCBI Taxonomy" id="167791"/>
    <lineage>
        <taxon>Eukaryota</taxon>
        <taxon>Viridiplantae</taxon>
        <taxon>Streptophyta</taxon>
        <taxon>Embryophyta</taxon>
        <taxon>Tracheophyta</taxon>
        <taxon>Spermatophyta</taxon>
        <taxon>Magnoliopsida</taxon>
        <taxon>eudicotyledons</taxon>
        <taxon>Gunneridae</taxon>
        <taxon>Pentapetalae</taxon>
        <taxon>rosids</taxon>
        <taxon>fabids</taxon>
        <taxon>Fabales</taxon>
        <taxon>Fabaceae</taxon>
        <taxon>Cercidoideae</taxon>
        <taxon>Cercideae</taxon>
        <taxon>Bauhiniinae</taxon>
        <taxon>Bauhinia</taxon>
    </lineage>
</organism>
<reference evidence="1 2" key="1">
    <citation type="journal article" date="2022" name="DNA Res.">
        <title>Chromosomal-level genome assembly of the orchid tree Bauhinia variegata (Leguminosae; Cercidoideae) supports the allotetraploid origin hypothesis of Bauhinia.</title>
        <authorList>
            <person name="Zhong Y."/>
            <person name="Chen Y."/>
            <person name="Zheng D."/>
            <person name="Pang J."/>
            <person name="Liu Y."/>
            <person name="Luo S."/>
            <person name="Meng S."/>
            <person name="Qian L."/>
            <person name="Wei D."/>
            <person name="Dai S."/>
            <person name="Zhou R."/>
        </authorList>
    </citation>
    <scope>NUCLEOTIDE SEQUENCE [LARGE SCALE GENOMIC DNA]</scope>
    <source>
        <strain evidence="1">BV-YZ2020</strain>
    </source>
</reference>
<comment type="caution">
    <text evidence="1">The sequence shown here is derived from an EMBL/GenBank/DDBJ whole genome shotgun (WGS) entry which is preliminary data.</text>
</comment>
<name>A0ACB9KNS6_BAUVA</name>
<evidence type="ECO:0000313" key="2">
    <source>
        <dbReference type="Proteomes" id="UP000828941"/>
    </source>
</evidence>
<gene>
    <name evidence="1" type="ORF">L6164_032442</name>
</gene>